<dbReference type="RefSeq" id="WP_036624073.1">
    <property type="nucleotide sequence ID" value="NZ_BOSD01000006.1"/>
</dbReference>
<dbReference type="PATRIC" id="fig|44252.3.peg.90"/>
<reference evidence="1 2" key="1">
    <citation type="submission" date="2014-04" db="EMBL/GenBank/DDBJ databases">
        <authorList>
            <person name="Bishop-Lilly K.A."/>
            <person name="Broomall S.M."/>
            <person name="Chain P.S."/>
            <person name="Chertkov O."/>
            <person name="Coyne S.R."/>
            <person name="Daligault H.E."/>
            <person name="Davenport K.W."/>
            <person name="Erkkila T."/>
            <person name="Frey K.G."/>
            <person name="Gibbons H.S."/>
            <person name="Gu W."/>
            <person name="Jaissle J."/>
            <person name="Johnson S.L."/>
            <person name="Koroleva G.I."/>
            <person name="Ladner J.T."/>
            <person name="Lo C.-C."/>
            <person name="Minogue T.D."/>
            <person name="Munk C."/>
            <person name="Palacios G.F."/>
            <person name="Redden C.L."/>
            <person name="Rosenzweig C.N."/>
            <person name="Scholz M.B."/>
            <person name="Teshima H."/>
            <person name="Xu Y."/>
        </authorList>
    </citation>
    <scope>NUCLEOTIDE SEQUENCE [LARGE SCALE GENOMIC DNA]</scope>
    <source>
        <strain evidence="1 2">8244</strain>
    </source>
</reference>
<dbReference type="AlphaFoldDB" id="A0A090ZNJ0"/>
<sequence length="303" mass="33438">MKIESNAISSLPRLYTQNRDNNQANNELKLETGFALPGHDSVEISEAAKRLAEGVSSRELPVGAIKHHSIRPFFTAEIDTSLEQLLKGKAPEVEEAVNYLISSNFVPDGSVADESKRAALLESGLSQAKFIADNYMTKGEAADFLATMDKIAAYAKTRTVDPKTGQASYIDIPRKPEGAPDDYVNIDSLMKKYDPESANKIAEILKDAVNGGSGAGFAEILREFNQKLAKNPQWSNSYRAENNHLNSVLNNTKIDNRFAGADTSDMATFLEDMNSKFQNTAFENKDFLTRNIEYFALILGKQI</sequence>
<keyword evidence="2" id="KW-1185">Reference proteome</keyword>
<accession>A0A090ZNJ0</accession>
<name>A0A090ZNJ0_PAEMA</name>
<dbReference type="EMBL" id="JMQA01000001">
    <property type="protein sequence ID" value="KFN12157.1"/>
    <property type="molecule type" value="Genomic_DNA"/>
</dbReference>
<dbReference type="OrthoDB" id="2627141at2"/>
<evidence type="ECO:0000313" key="1">
    <source>
        <dbReference type="EMBL" id="KFN12157.1"/>
    </source>
</evidence>
<dbReference type="HOGENOM" id="CLU_082405_0_0_9"/>
<evidence type="ECO:0000313" key="2">
    <source>
        <dbReference type="Proteomes" id="UP000029278"/>
    </source>
</evidence>
<proteinExistence type="predicted"/>
<gene>
    <name evidence="1" type="ORF">DJ90_1893</name>
</gene>
<comment type="caution">
    <text evidence="1">The sequence shown here is derived from an EMBL/GenBank/DDBJ whole genome shotgun (WGS) entry which is preliminary data.</text>
</comment>
<protein>
    <submittedName>
        <fullName evidence="1">Uncharacterized protein</fullName>
    </submittedName>
</protein>
<dbReference type="GeneID" id="77008139"/>
<organism evidence="1 2">
    <name type="scientific">Paenibacillus macerans</name>
    <name type="common">Bacillus macerans</name>
    <dbReference type="NCBI Taxonomy" id="44252"/>
    <lineage>
        <taxon>Bacteria</taxon>
        <taxon>Bacillati</taxon>
        <taxon>Bacillota</taxon>
        <taxon>Bacilli</taxon>
        <taxon>Bacillales</taxon>
        <taxon>Paenibacillaceae</taxon>
        <taxon>Paenibacillus</taxon>
    </lineage>
</organism>
<dbReference type="Proteomes" id="UP000029278">
    <property type="component" value="Unassembled WGS sequence"/>
</dbReference>